<keyword evidence="12" id="KW-0094">Blood coagulation</keyword>
<dbReference type="SMART" id="SM00093">
    <property type="entry name" value="SERPIN"/>
    <property type="match status" value="1"/>
</dbReference>
<dbReference type="Proteomes" id="UP000515156">
    <property type="component" value="Chromosome 6"/>
</dbReference>
<keyword evidence="19" id="KW-1185">Reference proteome</keyword>
<keyword evidence="10 17" id="KW-0732">Signal</keyword>
<keyword evidence="14" id="KW-0325">Glycoprotein</keyword>
<evidence type="ECO:0000256" key="1">
    <source>
        <dbReference type="ARBA" id="ARBA00004239"/>
    </source>
</evidence>
<dbReference type="InterPro" id="IPR042185">
    <property type="entry name" value="Serpin_sf_2"/>
</dbReference>
<dbReference type="InterPro" id="IPR023795">
    <property type="entry name" value="Serpin_CS"/>
</dbReference>
<feature type="chain" id="PRO_5044652536" description="Antithrombin-III" evidence="17">
    <location>
        <begin position="17"/>
        <end position="449"/>
    </location>
</feature>
<dbReference type="PROSITE" id="PS00284">
    <property type="entry name" value="SERPIN"/>
    <property type="match status" value="1"/>
</dbReference>
<comment type="similarity">
    <text evidence="2">Belongs to the serpin family. Ov-serpin subfamily.</text>
</comment>
<keyword evidence="6" id="KW-0597">Phosphoprotein</keyword>
<evidence type="ECO:0000256" key="15">
    <source>
        <dbReference type="ARBA" id="ARBA00025088"/>
    </source>
</evidence>
<accession>A0A6P7YE39</accession>
<dbReference type="FunFam" id="3.30.497.10:FF:000008">
    <property type="entry name" value="antithrombin-III isoform X1"/>
    <property type="match status" value="1"/>
</dbReference>
<dbReference type="InterPro" id="IPR023796">
    <property type="entry name" value="Serpin_dom"/>
</dbReference>
<dbReference type="Gene3D" id="3.30.497.10">
    <property type="entry name" value="Antithrombin, subunit I, domain 2"/>
    <property type="match status" value="1"/>
</dbReference>
<reference evidence="20 21" key="1">
    <citation type="submission" date="2025-04" db="UniProtKB">
        <authorList>
            <consortium name="RefSeq"/>
        </authorList>
    </citation>
    <scope>IDENTIFICATION</scope>
</reference>
<dbReference type="InterPro" id="IPR036186">
    <property type="entry name" value="Serpin_sf"/>
</dbReference>
<evidence type="ECO:0000256" key="8">
    <source>
        <dbReference type="ARBA" id="ARBA00022690"/>
    </source>
</evidence>
<comment type="subunit">
    <text evidence="3">Forms protease inhibiting heterodimer with TMPRSS7.</text>
</comment>
<dbReference type="GO" id="GO:0004867">
    <property type="term" value="F:serine-type endopeptidase inhibitor activity"/>
    <property type="evidence" value="ECO:0007669"/>
    <property type="project" value="UniProtKB-KW"/>
</dbReference>
<evidence type="ECO:0000256" key="4">
    <source>
        <dbReference type="ARBA" id="ARBA00015267"/>
    </source>
</evidence>
<evidence type="ECO:0000313" key="21">
    <source>
        <dbReference type="RefSeq" id="XP_030061330.1"/>
    </source>
</evidence>
<evidence type="ECO:0000313" key="19">
    <source>
        <dbReference type="Proteomes" id="UP000515156"/>
    </source>
</evidence>
<dbReference type="PANTHER" id="PTHR11461:SF53">
    <property type="entry name" value="ANTITHROMBIN-III"/>
    <property type="match status" value="1"/>
</dbReference>
<feature type="domain" description="Serpin" evidence="18">
    <location>
        <begin position="76"/>
        <end position="446"/>
    </location>
</feature>
<dbReference type="RefSeq" id="XP_030061329.1">
    <property type="nucleotide sequence ID" value="XM_030205469.1"/>
</dbReference>
<evidence type="ECO:0000256" key="14">
    <source>
        <dbReference type="ARBA" id="ARBA00023180"/>
    </source>
</evidence>
<dbReference type="OrthoDB" id="9440847at2759"/>
<evidence type="ECO:0000259" key="18">
    <source>
        <dbReference type="SMART" id="SM00093"/>
    </source>
</evidence>
<evidence type="ECO:0000256" key="7">
    <source>
        <dbReference type="ARBA" id="ARBA00022674"/>
    </source>
</evidence>
<organism evidence="19 21">
    <name type="scientific">Microcaecilia unicolor</name>
    <dbReference type="NCBI Taxonomy" id="1415580"/>
    <lineage>
        <taxon>Eukaryota</taxon>
        <taxon>Metazoa</taxon>
        <taxon>Chordata</taxon>
        <taxon>Craniata</taxon>
        <taxon>Vertebrata</taxon>
        <taxon>Euteleostomi</taxon>
        <taxon>Amphibia</taxon>
        <taxon>Gymnophiona</taxon>
        <taxon>Siphonopidae</taxon>
        <taxon>Microcaecilia</taxon>
    </lineage>
</organism>
<name>A0A6P7YE39_9AMPH</name>
<evidence type="ECO:0000256" key="11">
    <source>
        <dbReference type="ARBA" id="ARBA00022900"/>
    </source>
</evidence>
<gene>
    <name evidence="20 21" type="primary">SERPINC1</name>
</gene>
<dbReference type="PRINTS" id="PR00676">
    <property type="entry name" value="MASPIN"/>
</dbReference>
<dbReference type="GeneID" id="115471689"/>
<evidence type="ECO:0000256" key="2">
    <source>
        <dbReference type="ARBA" id="ARBA00006426"/>
    </source>
</evidence>
<keyword evidence="8" id="KW-0646">Protease inhibitor</keyword>
<dbReference type="GO" id="GO:0008201">
    <property type="term" value="F:heparin binding"/>
    <property type="evidence" value="ECO:0007669"/>
    <property type="project" value="UniProtKB-KW"/>
</dbReference>
<evidence type="ECO:0000256" key="16">
    <source>
        <dbReference type="ARBA" id="ARBA00033153"/>
    </source>
</evidence>
<dbReference type="KEGG" id="muo:115471689"/>
<dbReference type="Gene3D" id="2.30.39.10">
    <property type="entry name" value="Alpha-1-antitrypsin, domain 1"/>
    <property type="match status" value="1"/>
</dbReference>
<comment type="function">
    <text evidence="15">Most important serine protease inhibitor in plasma that regulates the blood coagulation cascade. AT-III inhibits thrombin, matriptase-3/TMPRSS7, as well as factors IXa, Xa and XIa. Its inhibitory activity is greatly enhanced in the presence of heparin.</text>
</comment>
<comment type="subcellular location">
    <subcellularLocation>
        <location evidence="1">Secreted</location>
        <location evidence="1">Extracellular space</location>
    </subcellularLocation>
</comment>
<keyword evidence="9" id="KW-0356">Hemostasis</keyword>
<evidence type="ECO:0000256" key="5">
    <source>
        <dbReference type="ARBA" id="ARBA00022525"/>
    </source>
</evidence>
<dbReference type="InterPro" id="IPR000215">
    <property type="entry name" value="Serpin_fam"/>
</dbReference>
<dbReference type="Pfam" id="PF00079">
    <property type="entry name" value="Serpin"/>
    <property type="match status" value="1"/>
</dbReference>
<keyword evidence="5" id="KW-0964">Secreted</keyword>
<keyword evidence="7" id="KW-0358">Heparin-binding</keyword>
<keyword evidence="13" id="KW-1015">Disulfide bond</keyword>
<evidence type="ECO:0000256" key="17">
    <source>
        <dbReference type="SAM" id="SignalP"/>
    </source>
</evidence>
<dbReference type="AlphaFoldDB" id="A0A6P7YE39"/>
<protein>
    <recommendedName>
        <fullName evidence="4">Antithrombin-III</fullName>
    </recommendedName>
    <alternativeName>
        <fullName evidence="16">Serpin C1</fullName>
    </alternativeName>
</protein>
<evidence type="ECO:0000256" key="9">
    <source>
        <dbReference type="ARBA" id="ARBA00022696"/>
    </source>
</evidence>
<dbReference type="CTD" id="462"/>
<dbReference type="InterPro" id="IPR000240">
    <property type="entry name" value="Serpin_B9/Maspin"/>
</dbReference>
<sequence>MHLLFLLSLSIWGIVAHHHPDICTAKPKDIPVNPICIYRNPAKKEQETVGAEQEKLPGSTNPRVWELSKANSRFAMDFYKHVADSKSDTDNIFMSPLSISQAFSMTKLGACENTLKEIMQVFHFDTISEKASDQIHFFFAKLNCRLYRKVNESSELVSANRLFGEKSLTFNETYQNISEIVYGAKLWPLNFKEKAEEARNTINAWVANKTENHITNVIPEGAITDLTTLVLVNTIYFKGQWKSMFSDENTKLENFHKSDGQTCATATMYQESKFRYASVSNDQVQVLELPYKGDAVTMVLVLPRMNVALSQVEQHLTTDELHAWLELITETTISVYVPRFRIEDSFSLKEKLQQMGLVDIFNPETARLPGIVSGGRTDLYVSDAYHKASLEVNEEGSEASASTAIVITGRSFPIDRVVFRANHPFLVFIREVAINSIIFMGRVSDPCSK</sequence>
<evidence type="ECO:0000256" key="6">
    <source>
        <dbReference type="ARBA" id="ARBA00022553"/>
    </source>
</evidence>
<evidence type="ECO:0000256" key="10">
    <source>
        <dbReference type="ARBA" id="ARBA00022729"/>
    </source>
</evidence>
<dbReference type="SUPFAM" id="SSF56574">
    <property type="entry name" value="Serpins"/>
    <property type="match status" value="1"/>
</dbReference>
<dbReference type="GO" id="GO:0007596">
    <property type="term" value="P:blood coagulation"/>
    <property type="evidence" value="ECO:0007669"/>
    <property type="project" value="UniProtKB-KW"/>
</dbReference>
<evidence type="ECO:0000313" key="20">
    <source>
        <dbReference type="RefSeq" id="XP_030061329.1"/>
    </source>
</evidence>
<proteinExistence type="inferred from homology"/>
<evidence type="ECO:0000256" key="12">
    <source>
        <dbReference type="ARBA" id="ARBA00023084"/>
    </source>
</evidence>
<evidence type="ECO:0000256" key="3">
    <source>
        <dbReference type="ARBA" id="ARBA00011096"/>
    </source>
</evidence>
<feature type="signal peptide" evidence="17">
    <location>
        <begin position="1"/>
        <end position="16"/>
    </location>
</feature>
<dbReference type="PANTHER" id="PTHR11461">
    <property type="entry name" value="SERINE PROTEASE INHIBITOR, SERPIN"/>
    <property type="match status" value="1"/>
</dbReference>
<keyword evidence="11" id="KW-0722">Serine protease inhibitor</keyword>
<evidence type="ECO:0000256" key="13">
    <source>
        <dbReference type="ARBA" id="ARBA00023157"/>
    </source>
</evidence>
<dbReference type="InterPro" id="IPR042178">
    <property type="entry name" value="Serpin_sf_1"/>
</dbReference>
<dbReference type="RefSeq" id="XP_030061330.1">
    <property type="nucleotide sequence ID" value="XM_030205470.1"/>
</dbReference>
<dbReference type="GO" id="GO:0005615">
    <property type="term" value="C:extracellular space"/>
    <property type="evidence" value="ECO:0007669"/>
    <property type="project" value="InterPro"/>
</dbReference>